<dbReference type="AlphaFoldDB" id="A0A9X2EG28"/>
<dbReference type="PANTHER" id="PTHR43580:SF2">
    <property type="entry name" value="CYTOKINE-LIKE NUCLEAR FACTOR N-PAC"/>
    <property type="match status" value="1"/>
</dbReference>
<dbReference type="Gene3D" id="1.10.1040.10">
    <property type="entry name" value="N-(1-d-carboxylethyl)-l-norvaline Dehydrogenase, domain 2"/>
    <property type="match status" value="1"/>
</dbReference>
<dbReference type="InterPro" id="IPR006115">
    <property type="entry name" value="6PGDH_NADP-bd"/>
</dbReference>
<dbReference type="InterPro" id="IPR036291">
    <property type="entry name" value="NAD(P)-bd_dom_sf"/>
</dbReference>
<dbReference type="RefSeq" id="WP_251918577.1">
    <property type="nucleotide sequence ID" value="NZ_JAMRXG010000028.1"/>
</dbReference>
<evidence type="ECO:0000313" key="4">
    <source>
        <dbReference type="Proteomes" id="UP001139157"/>
    </source>
</evidence>
<dbReference type="Pfam" id="PF21761">
    <property type="entry name" value="RedAm-like_C"/>
    <property type="match status" value="1"/>
</dbReference>
<dbReference type="Proteomes" id="UP001139157">
    <property type="component" value="Unassembled WGS sequence"/>
</dbReference>
<feature type="domain" description="NADPH-dependent reductive aminase-like C-terminal" evidence="2">
    <location>
        <begin position="162"/>
        <end position="276"/>
    </location>
</feature>
<dbReference type="Pfam" id="PF03446">
    <property type="entry name" value="NAD_binding_2"/>
    <property type="match status" value="1"/>
</dbReference>
<dbReference type="GO" id="GO:0050661">
    <property type="term" value="F:NADP binding"/>
    <property type="evidence" value="ECO:0007669"/>
    <property type="project" value="InterPro"/>
</dbReference>
<name>A0A9X2EG28_9NOCA</name>
<protein>
    <submittedName>
        <fullName evidence="3">NAD(P)-binding domain-containing protein</fullName>
    </submittedName>
</protein>
<sequence>MNTPVTVLGTGSMGSALATAFLAARHPTTVWNRDPRRAAPLAAAGANQRLDIADAVAANSLIIACLTTFAATRESLAAAETELRGHALITLNSGSPSEAREFAHWATERGARFLGGAIKNVPSAVGRPDTLLYFGGERAVFDEYADTLRVLGGDLVYLGAEPDLAALYESAVGATLLPTLLGFFEGAAVLAARGLPARTMVPYSIKWLQMIESLLPIIAEEIDTRDYTRLGSSVALFETAIGADERLGRESGIDVSWHAPMHDLLRRAVAEGRGSRASPHWSNCSPHRPAPTSPEYHWLSDASPLQPNWISLSRDSPYLLR</sequence>
<evidence type="ECO:0000313" key="3">
    <source>
        <dbReference type="EMBL" id="MCM6778875.1"/>
    </source>
</evidence>
<dbReference type="Gene3D" id="3.40.50.720">
    <property type="entry name" value="NAD(P)-binding Rossmann-like Domain"/>
    <property type="match status" value="1"/>
</dbReference>
<organism evidence="3 4">
    <name type="scientific">Nocardia pulmonis</name>
    <dbReference type="NCBI Taxonomy" id="2951408"/>
    <lineage>
        <taxon>Bacteria</taxon>
        <taxon>Bacillati</taxon>
        <taxon>Actinomycetota</taxon>
        <taxon>Actinomycetes</taxon>
        <taxon>Mycobacteriales</taxon>
        <taxon>Nocardiaceae</taxon>
        <taxon>Nocardia</taxon>
    </lineage>
</organism>
<feature type="domain" description="6-phosphogluconate dehydrogenase NADP-binding" evidence="1">
    <location>
        <begin position="5"/>
        <end position="159"/>
    </location>
</feature>
<dbReference type="SUPFAM" id="SSF51735">
    <property type="entry name" value="NAD(P)-binding Rossmann-fold domains"/>
    <property type="match status" value="1"/>
</dbReference>
<accession>A0A9X2EG28</accession>
<dbReference type="PANTHER" id="PTHR43580">
    <property type="entry name" value="OXIDOREDUCTASE GLYR1-RELATED"/>
    <property type="match status" value="1"/>
</dbReference>
<comment type="caution">
    <text evidence="3">The sequence shown here is derived from an EMBL/GenBank/DDBJ whole genome shotgun (WGS) entry which is preliminary data.</text>
</comment>
<proteinExistence type="predicted"/>
<keyword evidence="4" id="KW-1185">Reference proteome</keyword>
<gene>
    <name evidence="3" type="ORF">NDR86_35895</name>
</gene>
<dbReference type="InterPro" id="IPR013328">
    <property type="entry name" value="6PGD_dom2"/>
</dbReference>
<dbReference type="InterPro" id="IPR048666">
    <property type="entry name" value="RedAm-like_C"/>
</dbReference>
<reference evidence="3" key="1">
    <citation type="submission" date="2022-06" db="EMBL/GenBank/DDBJ databases">
        <title>Novel species in genus nocardia.</title>
        <authorList>
            <person name="Li F."/>
        </authorList>
    </citation>
    <scope>NUCLEOTIDE SEQUENCE</scope>
    <source>
        <strain evidence="3">CDC141</strain>
    </source>
</reference>
<evidence type="ECO:0000259" key="1">
    <source>
        <dbReference type="Pfam" id="PF03446"/>
    </source>
</evidence>
<dbReference type="EMBL" id="JAMRXG010000028">
    <property type="protein sequence ID" value="MCM6778875.1"/>
    <property type="molecule type" value="Genomic_DNA"/>
</dbReference>
<evidence type="ECO:0000259" key="2">
    <source>
        <dbReference type="Pfam" id="PF21761"/>
    </source>
</evidence>
<dbReference type="InterPro" id="IPR051265">
    <property type="entry name" value="HIBADH-related_NP60_sf"/>
</dbReference>